<accession>A0A0A9FR84</accession>
<reference evidence="1" key="1">
    <citation type="submission" date="2014-09" db="EMBL/GenBank/DDBJ databases">
        <authorList>
            <person name="Magalhaes I.L.F."/>
            <person name="Oliveira U."/>
            <person name="Santos F.R."/>
            <person name="Vidigal T.H.D.A."/>
            <person name="Brescovit A.D."/>
            <person name="Santos A.J."/>
        </authorList>
    </citation>
    <scope>NUCLEOTIDE SEQUENCE</scope>
    <source>
        <tissue evidence="1">Shoot tissue taken approximately 20 cm above the soil surface</tissue>
    </source>
</reference>
<dbReference type="AlphaFoldDB" id="A0A0A9FR84"/>
<organism evidence="1">
    <name type="scientific">Arundo donax</name>
    <name type="common">Giant reed</name>
    <name type="synonym">Donax arundinaceus</name>
    <dbReference type="NCBI Taxonomy" id="35708"/>
    <lineage>
        <taxon>Eukaryota</taxon>
        <taxon>Viridiplantae</taxon>
        <taxon>Streptophyta</taxon>
        <taxon>Embryophyta</taxon>
        <taxon>Tracheophyta</taxon>
        <taxon>Spermatophyta</taxon>
        <taxon>Magnoliopsida</taxon>
        <taxon>Liliopsida</taxon>
        <taxon>Poales</taxon>
        <taxon>Poaceae</taxon>
        <taxon>PACMAD clade</taxon>
        <taxon>Arundinoideae</taxon>
        <taxon>Arundineae</taxon>
        <taxon>Arundo</taxon>
    </lineage>
</organism>
<reference evidence="1" key="2">
    <citation type="journal article" date="2015" name="Data Brief">
        <title>Shoot transcriptome of the giant reed, Arundo donax.</title>
        <authorList>
            <person name="Barrero R.A."/>
            <person name="Guerrero F.D."/>
            <person name="Moolhuijzen P."/>
            <person name="Goolsby J.A."/>
            <person name="Tidwell J."/>
            <person name="Bellgard S.E."/>
            <person name="Bellgard M.I."/>
        </authorList>
    </citation>
    <scope>NUCLEOTIDE SEQUENCE</scope>
    <source>
        <tissue evidence="1">Shoot tissue taken approximately 20 cm above the soil surface</tissue>
    </source>
</reference>
<proteinExistence type="predicted"/>
<dbReference type="EMBL" id="GBRH01185065">
    <property type="protein sequence ID" value="JAE12831.1"/>
    <property type="molecule type" value="Transcribed_RNA"/>
</dbReference>
<protein>
    <submittedName>
        <fullName evidence="1">Pco072468</fullName>
    </submittedName>
</protein>
<name>A0A0A9FR84_ARUDO</name>
<sequence length="60" mass="6854">MSRCFTSPVSIFPSLYSFFMRSSSSSSSRKKFRYLIGTSTSRLAPSFLWSSFEAWPPEKA</sequence>
<evidence type="ECO:0000313" key="1">
    <source>
        <dbReference type="EMBL" id="JAE12831.1"/>
    </source>
</evidence>